<dbReference type="InterPro" id="IPR012657">
    <property type="entry name" value="23S_rRNA-intervening_sequence"/>
</dbReference>
<accession>A0AB33IQ94</accession>
<dbReference type="InterPro" id="IPR036583">
    <property type="entry name" value="23S_rRNA_IVS_sf"/>
</dbReference>
<dbReference type="SUPFAM" id="SSF158446">
    <property type="entry name" value="IVS-encoded protein-like"/>
    <property type="match status" value="1"/>
</dbReference>
<evidence type="ECO:0000313" key="1">
    <source>
        <dbReference type="EMBL" id="BFO71758.1"/>
    </source>
</evidence>
<reference evidence="1" key="1">
    <citation type="submission" date="2024-07" db="EMBL/GenBank/DDBJ databases">
        <title>Complete genome sequence of Prevotella sp. YM-2024 GTC17253.</title>
        <authorList>
            <person name="Hayashi M."/>
            <person name="Muto Y."/>
            <person name="Tanaka K."/>
            <person name="Niwa H."/>
        </authorList>
    </citation>
    <scope>NUCLEOTIDE SEQUENCE</scope>
    <source>
        <strain evidence="1">GTC17253</strain>
    </source>
</reference>
<protein>
    <submittedName>
        <fullName evidence="1">Four helix bundle protein</fullName>
    </submittedName>
</protein>
<dbReference type="AlphaFoldDB" id="A0AB33IQ94"/>
<dbReference type="Gene3D" id="1.20.1440.60">
    <property type="entry name" value="23S rRNA-intervening sequence"/>
    <property type="match status" value="1"/>
</dbReference>
<sequence length="117" mass="13560">MSIYKDLSVWQKSMALVQRIYEITVSFPVEERFGFTSQIRRYAVSIPSNIAEGYGRESAREHIHFLYISLGSSNELDTQLILAQQLRLIDNEVGNQLIHQNEEVNKMLSSLIYTLKH</sequence>
<organism evidence="1">
    <name type="scientific">Prevotella sp. GTC17253</name>
    <dbReference type="NCBI Taxonomy" id="3236793"/>
    <lineage>
        <taxon>Bacteria</taxon>
        <taxon>Pseudomonadati</taxon>
        <taxon>Bacteroidota</taxon>
        <taxon>Bacteroidia</taxon>
        <taxon>Bacteroidales</taxon>
        <taxon>Prevotellaceae</taxon>
        <taxon>Prevotella</taxon>
    </lineage>
</organism>
<dbReference type="PANTHER" id="PTHR38471:SF2">
    <property type="entry name" value="FOUR HELIX BUNDLE PROTEIN"/>
    <property type="match status" value="1"/>
</dbReference>
<dbReference type="Pfam" id="PF05635">
    <property type="entry name" value="23S_rRNA_IVP"/>
    <property type="match status" value="1"/>
</dbReference>
<name>A0AB33IQ94_9BACT</name>
<dbReference type="EMBL" id="AP035785">
    <property type="protein sequence ID" value="BFO71758.1"/>
    <property type="molecule type" value="Genomic_DNA"/>
</dbReference>
<dbReference type="CDD" id="cd16377">
    <property type="entry name" value="23S_rRNA_IVP_like"/>
    <property type="match status" value="1"/>
</dbReference>
<proteinExistence type="predicted"/>
<dbReference type="PANTHER" id="PTHR38471">
    <property type="entry name" value="FOUR HELIX BUNDLE PROTEIN"/>
    <property type="match status" value="1"/>
</dbReference>
<gene>
    <name evidence="1" type="ORF">GTC17253_17240</name>
</gene>
<dbReference type="NCBIfam" id="NF008911">
    <property type="entry name" value="PRK12275.1-2"/>
    <property type="match status" value="1"/>
</dbReference>
<dbReference type="NCBIfam" id="TIGR02436">
    <property type="entry name" value="four helix bundle protein"/>
    <property type="match status" value="1"/>
</dbReference>